<evidence type="ECO:0000313" key="7">
    <source>
        <dbReference type="EMBL" id="CCO24824.1"/>
    </source>
</evidence>
<feature type="transmembrane region" description="Helical" evidence="6">
    <location>
        <begin position="155"/>
        <end position="175"/>
    </location>
</feature>
<dbReference type="KEGG" id="dhy:DESAM_22557"/>
<evidence type="ECO:0000256" key="5">
    <source>
        <dbReference type="ARBA" id="ARBA00023136"/>
    </source>
</evidence>
<feature type="transmembrane region" description="Helical" evidence="6">
    <location>
        <begin position="373"/>
        <end position="391"/>
    </location>
</feature>
<reference evidence="7 8" key="1">
    <citation type="submission" date="2012-10" db="EMBL/GenBank/DDBJ databases">
        <authorList>
            <person name="Genoscope - CEA"/>
        </authorList>
    </citation>
    <scope>NUCLEOTIDE SEQUENCE [LARGE SCALE GENOMIC DNA]</scope>
    <source>
        <strain evidence="8">AM13 / DSM 14728</strain>
    </source>
</reference>
<keyword evidence="2" id="KW-1003">Cell membrane</keyword>
<sequence length="484" mass="53352">MSSSLSNLSKIMLVFTVKAGKGVGGLFLTYVLAKKYGAFGSGLFFITYTFAFLCAQISQLGLGSACLKFAPVLKNDDPANISFLWTVTQLIVGVFALSMMGIVIAVPHFFSDLIFKNPDYSQYIICAAPIILFWSLTYLIVLFRQSLGDVSGITVIENSLIPWGMVLIAGSTFIIDFSVLQYVKCISALFGVSFIYAFISTRKKYSLSFTLKLNSSLTVRNILAYSLPLLVIAFAQNSLVWINTLILGGIGSVADSAVFVSTMKVGVSIGILLYTFNSVYVPNISAAYARRDFQAISTLYSDITCSLSFFSFIFMFIALLYSDMIMAAFGTDYNDGTGCLLFLILGNVFSCYIGPVGYVLIMSGRSVLDAVNTVAAFILNAVLCLVFYKLWGVTGAGFAFFGSNVVLNLMRYFQCRRILGIKWINRVQLRIIAMQLAFIGGYFIVRQFSFNRELVAVGFLVLYALVNINNIKLLLDKMKVRHAL</sequence>
<keyword evidence="5 6" id="KW-0472">Membrane</keyword>
<evidence type="ECO:0000313" key="8">
    <source>
        <dbReference type="Proteomes" id="UP000010808"/>
    </source>
</evidence>
<dbReference type="PANTHER" id="PTHR30250">
    <property type="entry name" value="PST FAMILY PREDICTED COLANIC ACID TRANSPORTER"/>
    <property type="match status" value="1"/>
</dbReference>
<dbReference type="STRING" id="1121451.DESAM_22557"/>
<dbReference type="OrthoDB" id="5448310at2"/>
<feature type="transmembrane region" description="Helical" evidence="6">
    <location>
        <begin position="397"/>
        <end position="415"/>
    </location>
</feature>
<feature type="transmembrane region" description="Helical" evidence="6">
    <location>
        <begin position="222"/>
        <end position="250"/>
    </location>
</feature>
<feature type="transmembrane region" description="Helical" evidence="6">
    <location>
        <begin position="454"/>
        <end position="475"/>
    </location>
</feature>
<feature type="transmembrane region" description="Helical" evidence="6">
    <location>
        <begin position="297"/>
        <end position="320"/>
    </location>
</feature>
<dbReference type="PANTHER" id="PTHR30250:SF11">
    <property type="entry name" value="O-ANTIGEN TRANSPORTER-RELATED"/>
    <property type="match status" value="1"/>
</dbReference>
<keyword evidence="8" id="KW-1185">Reference proteome</keyword>
<evidence type="ECO:0000256" key="6">
    <source>
        <dbReference type="SAM" id="Phobius"/>
    </source>
</evidence>
<dbReference type="GO" id="GO:0005886">
    <property type="term" value="C:plasma membrane"/>
    <property type="evidence" value="ECO:0007669"/>
    <property type="project" value="UniProtKB-SubCell"/>
</dbReference>
<dbReference type="AlphaFoldDB" id="L0RDK0"/>
<feature type="transmembrane region" description="Helical" evidence="6">
    <location>
        <begin position="39"/>
        <end position="62"/>
    </location>
</feature>
<feature type="transmembrane region" description="Helical" evidence="6">
    <location>
        <begin position="340"/>
        <end position="361"/>
    </location>
</feature>
<gene>
    <name evidence="7" type="ORF">DESAM_22557</name>
</gene>
<feature type="transmembrane region" description="Helical" evidence="6">
    <location>
        <begin position="122"/>
        <end position="143"/>
    </location>
</feature>
<evidence type="ECO:0000256" key="1">
    <source>
        <dbReference type="ARBA" id="ARBA00004651"/>
    </source>
</evidence>
<accession>L0RDK0</accession>
<comment type="subcellular location">
    <subcellularLocation>
        <location evidence="1">Cell membrane</location>
        <topology evidence="1">Multi-pass membrane protein</topology>
    </subcellularLocation>
</comment>
<proteinExistence type="predicted"/>
<feature type="transmembrane region" description="Helical" evidence="6">
    <location>
        <begin position="256"/>
        <end position="276"/>
    </location>
</feature>
<keyword evidence="4 6" id="KW-1133">Transmembrane helix</keyword>
<dbReference type="InterPro" id="IPR050833">
    <property type="entry name" value="Poly_Biosynth_Transport"/>
</dbReference>
<evidence type="ECO:0000256" key="4">
    <source>
        <dbReference type="ARBA" id="ARBA00022989"/>
    </source>
</evidence>
<feature type="transmembrane region" description="Helical" evidence="6">
    <location>
        <begin position="83"/>
        <end position="110"/>
    </location>
</feature>
<evidence type="ECO:0000256" key="2">
    <source>
        <dbReference type="ARBA" id="ARBA00022475"/>
    </source>
</evidence>
<keyword evidence="3 6" id="KW-0812">Transmembrane</keyword>
<dbReference type="Proteomes" id="UP000010808">
    <property type="component" value="Chromosome"/>
</dbReference>
<dbReference type="eggNOG" id="COG2244">
    <property type="taxonomic scope" value="Bacteria"/>
</dbReference>
<feature type="transmembrane region" description="Helical" evidence="6">
    <location>
        <begin position="181"/>
        <end position="201"/>
    </location>
</feature>
<dbReference type="EMBL" id="FO203522">
    <property type="protein sequence ID" value="CCO24824.1"/>
    <property type="molecule type" value="Genomic_DNA"/>
</dbReference>
<organism evidence="7 8">
    <name type="scientific">Maridesulfovibrio hydrothermalis AM13 = DSM 14728</name>
    <dbReference type="NCBI Taxonomy" id="1121451"/>
    <lineage>
        <taxon>Bacteria</taxon>
        <taxon>Pseudomonadati</taxon>
        <taxon>Thermodesulfobacteriota</taxon>
        <taxon>Desulfovibrionia</taxon>
        <taxon>Desulfovibrionales</taxon>
        <taxon>Desulfovibrionaceae</taxon>
        <taxon>Maridesulfovibrio</taxon>
    </lineage>
</organism>
<evidence type="ECO:0000256" key="3">
    <source>
        <dbReference type="ARBA" id="ARBA00022692"/>
    </source>
</evidence>
<feature type="transmembrane region" description="Helical" evidence="6">
    <location>
        <begin position="12"/>
        <end position="33"/>
    </location>
</feature>
<name>L0RDK0_9BACT</name>
<dbReference type="RefSeq" id="WP_015337422.1">
    <property type="nucleotide sequence ID" value="NC_020055.1"/>
</dbReference>
<dbReference type="PATRIC" id="fig|1121451.3.peg.2770"/>
<feature type="transmembrane region" description="Helical" evidence="6">
    <location>
        <begin position="427"/>
        <end position="448"/>
    </location>
</feature>
<protein>
    <submittedName>
        <fullName evidence="7">Polysaccharide biosynthesis protein</fullName>
    </submittedName>
</protein>
<dbReference type="HOGENOM" id="CLU_563524_0_0_7"/>